<dbReference type="EMBL" id="BPQP01000120">
    <property type="protein sequence ID" value="GJD97870.1"/>
    <property type="molecule type" value="Genomic_DNA"/>
</dbReference>
<dbReference type="InterPro" id="IPR027417">
    <property type="entry name" value="P-loop_NTPase"/>
</dbReference>
<proteinExistence type="inferred from homology"/>
<comment type="caution">
    <text evidence="12">The sequence shown here is derived from an EMBL/GenBank/DDBJ whole genome shotgun (WGS) entry which is preliminary data.</text>
</comment>
<reference evidence="12" key="1">
    <citation type="journal article" date="2021" name="Front. Microbiol.">
        <title>Comprehensive Comparative Genomics and Phenotyping of Methylobacterium Species.</title>
        <authorList>
            <person name="Alessa O."/>
            <person name="Ogura Y."/>
            <person name="Fujitani Y."/>
            <person name="Takami H."/>
            <person name="Hayashi T."/>
            <person name="Sahin N."/>
            <person name="Tani A."/>
        </authorList>
    </citation>
    <scope>NUCLEOTIDE SEQUENCE</scope>
    <source>
        <strain evidence="12">DSM 19015</strain>
    </source>
</reference>
<evidence type="ECO:0000256" key="1">
    <source>
        <dbReference type="ARBA" id="ARBA00004651"/>
    </source>
</evidence>
<evidence type="ECO:0000256" key="9">
    <source>
        <dbReference type="SAM" id="Phobius"/>
    </source>
</evidence>
<keyword evidence="7 9" id="KW-0472">Membrane</keyword>
<dbReference type="SMART" id="SM00382">
    <property type="entry name" value="AAA"/>
    <property type="match status" value="1"/>
</dbReference>
<dbReference type="SUPFAM" id="SSF90123">
    <property type="entry name" value="ABC transporter transmembrane region"/>
    <property type="match status" value="1"/>
</dbReference>
<gene>
    <name evidence="12" type="primary">atm1_2</name>
    <name evidence="12" type="ORF">OCOJLMKI_5109</name>
</gene>
<dbReference type="RefSeq" id="WP_238246910.1">
    <property type="nucleotide sequence ID" value="NZ_BPQP01000120.1"/>
</dbReference>
<feature type="transmembrane region" description="Helical" evidence="9">
    <location>
        <begin position="80"/>
        <end position="101"/>
    </location>
</feature>
<dbReference type="Gene3D" id="3.40.50.300">
    <property type="entry name" value="P-loop containing nucleotide triphosphate hydrolases"/>
    <property type="match status" value="1"/>
</dbReference>
<dbReference type="PANTHER" id="PTHR24221">
    <property type="entry name" value="ATP-BINDING CASSETTE SUB-FAMILY B"/>
    <property type="match status" value="1"/>
</dbReference>
<dbReference type="PROSITE" id="PS00211">
    <property type="entry name" value="ABC_TRANSPORTER_1"/>
    <property type="match status" value="1"/>
</dbReference>
<reference evidence="12" key="2">
    <citation type="submission" date="2021-08" db="EMBL/GenBank/DDBJ databases">
        <authorList>
            <person name="Tani A."/>
            <person name="Ola A."/>
            <person name="Ogura Y."/>
            <person name="Katsura K."/>
            <person name="Hayashi T."/>
        </authorList>
    </citation>
    <scope>NUCLEOTIDE SEQUENCE</scope>
    <source>
        <strain evidence="12">DSM 19015</strain>
    </source>
</reference>
<dbReference type="Pfam" id="PF00005">
    <property type="entry name" value="ABC_tran"/>
    <property type="match status" value="1"/>
</dbReference>
<comment type="similarity">
    <text evidence="2">Belongs to the ABC transporter superfamily.</text>
</comment>
<evidence type="ECO:0000313" key="12">
    <source>
        <dbReference type="EMBL" id="GJD97870.1"/>
    </source>
</evidence>
<accession>A0ABQ4S5N4</accession>
<feature type="region of interest" description="Disordered" evidence="8">
    <location>
        <begin position="1"/>
        <end position="21"/>
    </location>
</feature>
<comment type="subcellular location">
    <subcellularLocation>
        <location evidence="1">Cell membrane</location>
        <topology evidence="1">Multi-pass membrane protein</topology>
    </subcellularLocation>
</comment>
<name>A0ABQ4S5N4_9HYPH</name>
<keyword evidence="5" id="KW-0067">ATP-binding</keyword>
<dbReference type="InterPro" id="IPR039421">
    <property type="entry name" value="Type_1_exporter"/>
</dbReference>
<dbReference type="PROSITE" id="PS50893">
    <property type="entry name" value="ABC_TRANSPORTER_2"/>
    <property type="match status" value="1"/>
</dbReference>
<dbReference type="Pfam" id="PF00664">
    <property type="entry name" value="ABC_membrane"/>
    <property type="match status" value="1"/>
</dbReference>
<dbReference type="InterPro" id="IPR017871">
    <property type="entry name" value="ABC_transporter-like_CS"/>
</dbReference>
<evidence type="ECO:0000256" key="7">
    <source>
        <dbReference type="ARBA" id="ARBA00023136"/>
    </source>
</evidence>
<evidence type="ECO:0000256" key="2">
    <source>
        <dbReference type="ARBA" id="ARBA00005417"/>
    </source>
</evidence>
<dbReference type="InterPro" id="IPR003439">
    <property type="entry name" value="ABC_transporter-like_ATP-bd"/>
</dbReference>
<sequence length="612" mass="65897">MLAETPRRPSSGPSDWEPGELEAGPAHLRKPALFILHHLKRWRWHFAILFALVVTAATCGVGQQYALKLLVDAMAGSRDVAGPVATVLGLFLGLIAAESLLARLTGWLTCRATVGVGVDLRLELFDHLSAQSMRYFAENLAGSLGQRITATAGNFGALTNTLVWRIIPPLVDVGGAVIIFSSINGYLTVALLVFVVVVTAGLIGFGERGRPLHRTYSGEAAGVAGDLVDTITNMWTVKAFSARGREWARLKGGFETEAAAQRRSWMYLEKARALHDAALWLMAAGILSWTVVLWSRGQASPGDVVMVASLTLRILHSSKDMALSLVDVAQQFGFIEETLAVIAKPCTVRDVPSAPALPRRAGAVELRNVTFAYGRGRNALDNVSLSIPAGQKVGIVGPSGAGKSTLVHLLQRLYDVDRGAILIDGIPITSVTQDSLRDALAVVPQEISLLHRSVMENIRFARPEAGDEAVFLAARAAACDGFVGRLPQQYATLVGERGAKLSGGQRQRIGIARAFLKDAPIVLFDEATSALDTESEMEIQAALIRVLRGRTLIAVAHRLSTLTSFDRILVIRDGEICEDGTVDELRRAGGVFDRMWRLQAEGLAQDPILDSV</sequence>
<feature type="transmembrane region" description="Helical" evidence="9">
    <location>
        <begin position="162"/>
        <end position="180"/>
    </location>
</feature>
<protein>
    <submittedName>
        <fullName evidence="12">ATM1-type heavy metal exporter</fullName>
    </submittedName>
</protein>
<keyword evidence="13" id="KW-1185">Reference proteome</keyword>
<feature type="transmembrane region" description="Helical" evidence="9">
    <location>
        <begin position="273"/>
        <end position="294"/>
    </location>
</feature>
<evidence type="ECO:0000256" key="3">
    <source>
        <dbReference type="ARBA" id="ARBA00022692"/>
    </source>
</evidence>
<keyword evidence="6 9" id="KW-1133">Transmembrane helix</keyword>
<feature type="transmembrane region" description="Helical" evidence="9">
    <location>
        <begin position="44"/>
        <end position="65"/>
    </location>
</feature>
<evidence type="ECO:0000256" key="5">
    <source>
        <dbReference type="ARBA" id="ARBA00022840"/>
    </source>
</evidence>
<evidence type="ECO:0000259" key="11">
    <source>
        <dbReference type="PROSITE" id="PS50929"/>
    </source>
</evidence>
<organism evidence="12 13">
    <name type="scientific">Methylobacterium iners</name>
    <dbReference type="NCBI Taxonomy" id="418707"/>
    <lineage>
        <taxon>Bacteria</taxon>
        <taxon>Pseudomonadati</taxon>
        <taxon>Pseudomonadota</taxon>
        <taxon>Alphaproteobacteria</taxon>
        <taxon>Hyphomicrobiales</taxon>
        <taxon>Methylobacteriaceae</taxon>
        <taxon>Methylobacterium</taxon>
    </lineage>
</organism>
<dbReference type="Proteomes" id="UP001055125">
    <property type="component" value="Unassembled WGS sequence"/>
</dbReference>
<dbReference type="PANTHER" id="PTHR24221:SF632">
    <property type="entry name" value="ATP-DEPENDENT LIPID A-CORE FLIPPASE"/>
    <property type="match status" value="1"/>
</dbReference>
<dbReference type="InterPro" id="IPR011527">
    <property type="entry name" value="ABC1_TM_dom"/>
</dbReference>
<evidence type="ECO:0000256" key="8">
    <source>
        <dbReference type="SAM" id="MobiDB-lite"/>
    </source>
</evidence>
<evidence type="ECO:0000313" key="13">
    <source>
        <dbReference type="Proteomes" id="UP001055125"/>
    </source>
</evidence>
<dbReference type="InterPro" id="IPR003593">
    <property type="entry name" value="AAA+_ATPase"/>
</dbReference>
<feature type="domain" description="ABC transporter" evidence="10">
    <location>
        <begin position="364"/>
        <end position="598"/>
    </location>
</feature>
<dbReference type="PROSITE" id="PS50929">
    <property type="entry name" value="ABC_TM1F"/>
    <property type="match status" value="1"/>
</dbReference>
<dbReference type="Gene3D" id="1.20.1560.10">
    <property type="entry name" value="ABC transporter type 1, transmembrane domain"/>
    <property type="match status" value="1"/>
</dbReference>
<keyword evidence="3 9" id="KW-0812">Transmembrane</keyword>
<dbReference type="CDD" id="cd07346">
    <property type="entry name" value="ABC_6TM_exporters"/>
    <property type="match status" value="1"/>
</dbReference>
<feature type="transmembrane region" description="Helical" evidence="9">
    <location>
        <begin position="186"/>
        <end position="205"/>
    </location>
</feature>
<evidence type="ECO:0000259" key="10">
    <source>
        <dbReference type="PROSITE" id="PS50893"/>
    </source>
</evidence>
<dbReference type="SUPFAM" id="SSF52540">
    <property type="entry name" value="P-loop containing nucleoside triphosphate hydrolases"/>
    <property type="match status" value="1"/>
</dbReference>
<dbReference type="InterPro" id="IPR036640">
    <property type="entry name" value="ABC1_TM_sf"/>
</dbReference>
<evidence type="ECO:0000256" key="4">
    <source>
        <dbReference type="ARBA" id="ARBA00022741"/>
    </source>
</evidence>
<feature type="domain" description="ABC transmembrane type-1" evidence="11">
    <location>
        <begin position="47"/>
        <end position="330"/>
    </location>
</feature>
<evidence type="ECO:0000256" key="6">
    <source>
        <dbReference type="ARBA" id="ARBA00022989"/>
    </source>
</evidence>
<keyword evidence="4" id="KW-0547">Nucleotide-binding</keyword>